<name>A0A3G2R7W8_9FIRM</name>
<evidence type="ECO:0000313" key="2">
    <source>
        <dbReference type="EMBL" id="AYO31475.1"/>
    </source>
</evidence>
<dbReference type="RefSeq" id="WP_122015278.1">
    <property type="nucleotide sequence ID" value="NZ_CP033169.1"/>
</dbReference>
<dbReference type="PANTHER" id="PTHR11735">
    <property type="entry name" value="TRNA N6-ADENOSINE THREONYLCARBAMOYLTRANSFERASE"/>
    <property type="match status" value="1"/>
</dbReference>
<dbReference type="Proteomes" id="UP000280960">
    <property type="component" value="Chromosome"/>
</dbReference>
<evidence type="ECO:0000313" key="3">
    <source>
        <dbReference type="Proteomes" id="UP000280960"/>
    </source>
</evidence>
<dbReference type="PANTHER" id="PTHR11735:SF11">
    <property type="entry name" value="TRNA THREONYLCARBAMOYLADENOSINE BIOSYNTHESIS PROTEIN TSAB"/>
    <property type="match status" value="1"/>
</dbReference>
<sequence length="248" mass="27415">MYILGIDTSSMVATAAVISPEKLLAEYIVNNKKNHSEKMMQVVDRVLQDSGISLEDLDAVAVARGPGSFTGIRIGMACAEGIAHALGKPMVGVNTLDGLAYNLMGESSFICPVVDAQRQEVYESIYCWEDGRLQRLWEYEVVKAADLVERLLTLAKRVVILGDGVPVLTKALNEKEQKEPAIQDRIAIAHPAFAMPRASSVAAVALNEYAQGRFDTCYTIKPFYIRRSHAEEKWEEKHGRARTGRCDN</sequence>
<gene>
    <name evidence="2" type="primary">tsaB</name>
    <name evidence="2" type="ORF">D2962_13490</name>
</gene>
<accession>A0A3G2R7W8</accession>
<dbReference type="AlphaFoldDB" id="A0A3G2R7W8"/>
<reference evidence="2 3" key="1">
    <citation type="submission" date="2018-10" db="EMBL/GenBank/DDBJ databases">
        <authorList>
            <person name="Zhang X."/>
        </authorList>
    </citation>
    <scope>NUCLEOTIDE SEQUENCE [LARGE SCALE GENOMIC DNA]</scope>
    <source>
        <strain evidence="2 3">SK-G1</strain>
    </source>
</reference>
<dbReference type="CDD" id="cd24032">
    <property type="entry name" value="ASKHA_NBD_TsaB"/>
    <property type="match status" value="1"/>
</dbReference>
<dbReference type="GO" id="GO:0016740">
    <property type="term" value="F:transferase activity"/>
    <property type="evidence" value="ECO:0007669"/>
    <property type="project" value="UniProtKB-KW"/>
</dbReference>
<dbReference type="InterPro" id="IPR000905">
    <property type="entry name" value="Gcp-like_dom"/>
</dbReference>
<proteinExistence type="predicted"/>
<dbReference type="KEGG" id="bacg:D2962_13490"/>
<keyword evidence="2" id="KW-0808">Transferase</keyword>
<dbReference type="InterPro" id="IPR022496">
    <property type="entry name" value="T6A_TsaB"/>
</dbReference>
<protein>
    <submittedName>
        <fullName evidence="2">tRNA (Adenosine(37)-N6)-threonylcarbamoyltransferase complex dimerization subunit type 1 TsaB</fullName>
    </submittedName>
</protein>
<dbReference type="SUPFAM" id="SSF53067">
    <property type="entry name" value="Actin-like ATPase domain"/>
    <property type="match status" value="2"/>
</dbReference>
<dbReference type="GO" id="GO:0005829">
    <property type="term" value="C:cytosol"/>
    <property type="evidence" value="ECO:0007669"/>
    <property type="project" value="TreeGrafter"/>
</dbReference>
<keyword evidence="3" id="KW-1185">Reference proteome</keyword>
<dbReference type="Gene3D" id="3.30.420.40">
    <property type="match status" value="2"/>
</dbReference>
<evidence type="ECO:0000259" key="1">
    <source>
        <dbReference type="Pfam" id="PF00814"/>
    </source>
</evidence>
<dbReference type="GO" id="GO:0002949">
    <property type="term" value="P:tRNA threonylcarbamoyladenosine modification"/>
    <property type="evidence" value="ECO:0007669"/>
    <property type="project" value="InterPro"/>
</dbReference>
<feature type="domain" description="Gcp-like" evidence="1">
    <location>
        <begin position="23"/>
        <end position="234"/>
    </location>
</feature>
<organism evidence="2 3">
    <name type="scientific">Biomaibacter acetigenes</name>
    <dbReference type="NCBI Taxonomy" id="2316383"/>
    <lineage>
        <taxon>Bacteria</taxon>
        <taxon>Bacillati</taxon>
        <taxon>Bacillota</taxon>
        <taxon>Clostridia</taxon>
        <taxon>Thermosediminibacterales</taxon>
        <taxon>Tepidanaerobacteraceae</taxon>
        <taxon>Biomaibacter</taxon>
    </lineage>
</organism>
<dbReference type="Pfam" id="PF00814">
    <property type="entry name" value="TsaD"/>
    <property type="match status" value="1"/>
</dbReference>
<dbReference type="EMBL" id="CP033169">
    <property type="protein sequence ID" value="AYO31475.1"/>
    <property type="molecule type" value="Genomic_DNA"/>
</dbReference>
<dbReference type="InterPro" id="IPR043129">
    <property type="entry name" value="ATPase_NBD"/>
</dbReference>
<dbReference type="NCBIfam" id="TIGR03725">
    <property type="entry name" value="T6A_YeaZ"/>
    <property type="match status" value="1"/>
</dbReference>